<organism evidence="1">
    <name type="scientific">candidate division WOR-3 bacterium</name>
    <dbReference type="NCBI Taxonomy" id="2052148"/>
    <lineage>
        <taxon>Bacteria</taxon>
        <taxon>Bacteria division WOR-3</taxon>
    </lineage>
</organism>
<evidence type="ECO:0000313" key="1">
    <source>
        <dbReference type="EMBL" id="HGE99464.1"/>
    </source>
</evidence>
<name>A0A7C3UQ04_UNCW3</name>
<dbReference type="AlphaFoldDB" id="A0A7C3UQ04"/>
<accession>A0A7C3UQ04</accession>
<gene>
    <name evidence="1" type="ORF">ENX07_05270</name>
</gene>
<reference evidence="1" key="1">
    <citation type="journal article" date="2020" name="mSystems">
        <title>Genome- and Community-Level Interaction Insights into Carbon Utilization and Element Cycling Functions of Hydrothermarchaeota in Hydrothermal Sediment.</title>
        <authorList>
            <person name="Zhou Z."/>
            <person name="Liu Y."/>
            <person name="Xu W."/>
            <person name="Pan J."/>
            <person name="Luo Z.H."/>
            <person name="Li M."/>
        </authorList>
    </citation>
    <scope>NUCLEOTIDE SEQUENCE [LARGE SCALE GENOMIC DNA]</scope>
    <source>
        <strain evidence="1">SpSt-906</strain>
    </source>
</reference>
<protein>
    <submittedName>
        <fullName evidence="1">DUF4412 domain-containing protein</fullName>
    </submittedName>
</protein>
<sequence length="258" mass="30420">MNTKKKLVLVILLLFFFAYPGVRMNAVYETGKEKIAHFLLIEKDRMRTDMKGNETDMSIIFRSDKNLFWSIDHKKKSYTEITKEDVKKMKGKMEEGIKMMEEQMKHLPPGERRRLEEMMGGKMMRKEEMVTYKKVASGQKVNQWVCDKYEGYQGKEKVEEVWATDYPKIGIKPEEVKVIEEMGDFFSELIKGGAAQFYRFRPEKKEGEFFGVPVRIIGYEKGKKGFTMEIKEVKKETFNPQTFEVPKGYKKEKFGIEE</sequence>
<proteinExistence type="predicted"/>
<comment type="caution">
    <text evidence="1">The sequence shown here is derived from an EMBL/GenBank/DDBJ whole genome shotgun (WGS) entry which is preliminary data.</text>
</comment>
<dbReference type="EMBL" id="DTMQ01000036">
    <property type="protein sequence ID" value="HGE99464.1"/>
    <property type="molecule type" value="Genomic_DNA"/>
</dbReference>